<evidence type="ECO:0000313" key="3">
    <source>
        <dbReference type="Proteomes" id="UP000269438"/>
    </source>
</evidence>
<dbReference type="RefSeq" id="WP_121688313.1">
    <property type="nucleotide sequence ID" value="NZ_RCUY01000005.1"/>
</dbReference>
<dbReference type="Proteomes" id="UP000269438">
    <property type="component" value="Unassembled WGS sequence"/>
</dbReference>
<gene>
    <name evidence="2" type="ORF">D9V34_08110</name>
</gene>
<evidence type="ECO:0000313" key="2">
    <source>
        <dbReference type="EMBL" id="RLP83186.1"/>
    </source>
</evidence>
<dbReference type="AlphaFoldDB" id="A0A3L7ARQ5"/>
<protein>
    <submittedName>
        <fullName evidence="2">Uncharacterized protein</fullName>
    </submittedName>
</protein>
<keyword evidence="1" id="KW-0732">Signal</keyword>
<reference evidence="2 3" key="1">
    <citation type="submission" date="2018-10" db="EMBL/GenBank/DDBJ databases">
        <authorList>
            <person name="Li J."/>
        </authorList>
    </citation>
    <scope>NUCLEOTIDE SEQUENCE [LARGE SCALE GENOMIC DNA]</scope>
    <source>
        <strain evidence="2 3">JCM 11654</strain>
    </source>
</reference>
<comment type="caution">
    <text evidence="2">The sequence shown here is derived from an EMBL/GenBank/DDBJ whole genome shotgun (WGS) entry which is preliminary data.</text>
</comment>
<feature type="chain" id="PRO_5039202000" evidence="1">
    <location>
        <begin position="28"/>
        <end position="208"/>
    </location>
</feature>
<feature type="signal peptide" evidence="1">
    <location>
        <begin position="1"/>
        <end position="27"/>
    </location>
</feature>
<dbReference type="EMBL" id="RCUY01000005">
    <property type="protein sequence ID" value="RLP83186.1"/>
    <property type="molecule type" value="Genomic_DNA"/>
</dbReference>
<accession>A0A3L7ARQ5</accession>
<sequence length="208" mass="22030">MFRPSAQSAVRIGAAAISVLTSLTLFAPSSPRFAVSASAATTPVTKLSEAPSITLAADNRVVLDPRLDPGTIGLCNAGLGDVSVKNYDAARLGNIDLFCGDERDGYVHIRNKHEKEWRSLMDSFGGGGTWDDFMEMALSSSVTNPGPGYPIDIGSGKYCYSTPVQIFRSDGSLIRVINPTIIVSANNKKVITAVPTTDAVSSNCRTVE</sequence>
<keyword evidence="3" id="KW-1185">Reference proteome</keyword>
<organism evidence="2 3">
    <name type="scientific">Mycetocola lacteus</name>
    <dbReference type="NCBI Taxonomy" id="76637"/>
    <lineage>
        <taxon>Bacteria</taxon>
        <taxon>Bacillati</taxon>
        <taxon>Actinomycetota</taxon>
        <taxon>Actinomycetes</taxon>
        <taxon>Micrococcales</taxon>
        <taxon>Microbacteriaceae</taxon>
        <taxon>Mycetocola</taxon>
    </lineage>
</organism>
<dbReference type="OrthoDB" id="5144412at2"/>
<proteinExistence type="predicted"/>
<evidence type="ECO:0000256" key="1">
    <source>
        <dbReference type="SAM" id="SignalP"/>
    </source>
</evidence>
<name>A0A3L7ARQ5_9MICO</name>